<reference evidence="2 3" key="1">
    <citation type="submission" date="2019-03" db="EMBL/GenBank/DDBJ databases">
        <title>Genomic Encyclopedia of Type Strains, Phase IV (KMG-IV): sequencing the most valuable type-strain genomes for metagenomic binning, comparative biology and taxonomic classification.</title>
        <authorList>
            <person name="Goeker M."/>
        </authorList>
    </citation>
    <scope>NUCLEOTIDE SEQUENCE [LARGE SCALE GENOMIC DNA]</scope>
    <source>
        <strain evidence="2 3">DSM 16998</strain>
    </source>
</reference>
<dbReference type="PROSITE" id="PS51257">
    <property type="entry name" value="PROKAR_LIPOPROTEIN"/>
    <property type="match status" value="1"/>
</dbReference>
<dbReference type="RefSeq" id="WP_133703106.1">
    <property type="nucleotide sequence ID" value="NZ_SNXS01000008.1"/>
</dbReference>
<dbReference type="GO" id="GO:0016788">
    <property type="term" value="F:hydrolase activity, acting on ester bonds"/>
    <property type="evidence" value="ECO:0007669"/>
    <property type="project" value="InterPro"/>
</dbReference>
<evidence type="ECO:0000313" key="2">
    <source>
        <dbReference type="EMBL" id="TDP62223.1"/>
    </source>
</evidence>
<gene>
    <name evidence="2" type="ORF">DES47_10835</name>
</gene>
<feature type="signal peptide" evidence="1">
    <location>
        <begin position="1"/>
        <end position="24"/>
    </location>
</feature>
<dbReference type="OrthoDB" id="9148933at2"/>
<proteinExistence type="predicted"/>
<dbReference type="EMBL" id="SNXS01000008">
    <property type="protein sequence ID" value="TDP62223.1"/>
    <property type="molecule type" value="Genomic_DNA"/>
</dbReference>
<dbReference type="Gene3D" id="3.40.50.1110">
    <property type="entry name" value="SGNH hydrolase"/>
    <property type="match status" value="1"/>
</dbReference>
<sequence length="333" mass="35186">MKMFKQGARLRTLWCGAAATLLLAACGGGGGQVEPFAPTRIIALGDELSLITPTSKKYSVNALVTQTDTTLPDKLDCKTYPIWVQTVATNFGLVFPQCNPDNVVTTNGVMYAQVGAKVADVKAQIDAHLASGSFNPKDLVTVLVGMNDVLELYGQFPAQSQATLLALAEQRGQALAEQVNRIVNANGRSIFVLIPDMGLTPFALTEKANKPASGSDLNRAAFLTSLSARFNSKLRLGVINDGRLIGLVNGGEMTQLIATFPGGYGFANIDKPACNVALPDCTTKTLTSTTDAAGTVTKADALTWLWADDTRFGAGMHARLGSTAYQAASIHPF</sequence>
<keyword evidence="3" id="KW-1185">Reference proteome</keyword>
<dbReference type="InterPro" id="IPR001087">
    <property type="entry name" value="GDSL"/>
</dbReference>
<dbReference type="InterPro" id="IPR036514">
    <property type="entry name" value="SGNH_hydro_sf"/>
</dbReference>
<name>A0A4R6QJ52_9BURK</name>
<dbReference type="InParanoid" id="A0A4R6QJ52"/>
<protein>
    <submittedName>
        <fullName evidence="2">Phospholipase/lecithinase/hemolysin</fullName>
    </submittedName>
</protein>
<accession>A0A4R6QJ52</accession>
<evidence type="ECO:0000313" key="3">
    <source>
        <dbReference type="Proteomes" id="UP000295361"/>
    </source>
</evidence>
<organism evidence="2 3">
    <name type="scientific">Roseateles toxinivorans</name>
    <dbReference type="NCBI Taxonomy" id="270368"/>
    <lineage>
        <taxon>Bacteria</taxon>
        <taxon>Pseudomonadati</taxon>
        <taxon>Pseudomonadota</taxon>
        <taxon>Betaproteobacteria</taxon>
        <taxon>Burkholderiales</taxon>
        <taxon>Sphaerotilaceae</taxon>
        <taxon>Roseateles</taxon>
    </lineage>
</organism>
<comment type="caution">
    <text evidence="2">The sequence shown here is derived from an EMBL/GenBank/DDBJ whole genome shotgun (WGS) entry which is preliminary data.</text>
</comment>
<dbReference type="Proteomes" id="UP000295361">
    <property type="component" value="Unassembled WGS sequence"/>
</dbReference>
<dbReference type="Pfam" id="PF00657">
    <property type="entry name" value="Lipase_GDSL"/>
    <property type="match status" value="1"/>
</dbReference>
<dbReference type="AlphaFoldDB" id="A0A4R6QJ52"/>
<dbReference type="SUPFAM" id="SSF52266">
    <property type="entry name" value="SGNH hydrolase"/>
    <property type="match status" value="1"/>
</dbReference>
<evidence type="ECO:0000256" key="1">
    <source>
        <dbReference type="SAM" id="SignalP"/>
    </source>
</evidence>
<keyword evidence="1" id="KW-0732">Signal</keyword>
<feature type="chain" id="PRO_5020489784" evidence="1">
    <location>
        <begin position="25"/>
        <end position="333"/>
    </location>
</feature>